<evidence type="ECO:0000313" key="10">
    <source>
        <dbReference type="Proteomes" id="UP001383192"/>
    </source>
</evidence>
<name>A0AAW0BDN4_9AGAR</name>
<dbReference type="InterPro" id="IPR023395">
    <property type="entry name" value="MCP_dom_sf"/>
</dbReference>
<dbReference type="PANTHER" id="PTHR24089">
    <property type="entry name" value="SOLUTE CARRIER FAMILY 25"/>
    <property type="match status" value="1"/>
</dbReference>
<comment type="subcellular location">
    <subcellularLocation>
        <location evidence="1">Membrane</location>
        <topology evidence="1">Multi-pass membrane protein</topology>
    </subcellularLocation>
</comment>
<evidence type="ECO:0000256" key="6">
    <source>
        <dbReference type="PROSITE-ProRule" id="PRU00282"/>
    </source>
</evidence>
<dbReference type="Pfam" id="PF00153">
    <property type="entry name" value="Mito_carr"/>
    <property type="match status" value="2"/>
</dbReference>
<comment type="similarity">
    <text evidence="7">Belongs to the mitochondrial carrier (TC 2.A.29) family.</text>
</comment>
<evidence type="ECO:0000256" key="8">
    <source>
        <dbReference type="SAM" id="MobiDB-lite"/>
    </source>
</evidence>
<dbReference type="InterPro" id="IPR018108">
    <property type="entry name" value="MCP_transmembrane"/>
</dbReference>
<dbReference type="EMBL" id="JAYKXP010000129">
    <property type="protein sequence ID" value="KAK7024242.1"/>
    <property type="molecule type" value="Genomic_DNA"/>
</dbReference>
<evidence type="ECO:0000313" key="9">
    <source>
        <dbReference type="EMBL" id="KAK7024242.1"/>
    </source>
</evidence>
<evidence type="ECO:0000256" key="4">
    <source>
        <dbReference type="ARBA" id="ARBA00022989"/>
    </source>
</evidence>
<protein>
    <submittedName>
        <fullName evidence="9">Uncharacterized protein</fullName>
    </submittedName>
</protein>
<feature type="repeat" description="Solcar" evidence="6">
    <location>
        <begin position="147"/>
        <end position="239"/>
    </location>
</feature>
<dbReference type="Gene3D" id="1.50.40.10">
    <property type="entry name" value="Mitochondrial carrier domain"/>
    <property type="match status" value="1"/>
</dbReference>
<keyword evidence="3" id="KW-0677">Repeat</keyword>
<dbReference type="SUPFAM" id="SSF103506">
    <property type="entry name" value="Mitochondrial carrier"/>
    <property type="match status" value="1"/>
</dbReference>
<sequence length="282" mass="30708">MFFKEADITKGQEERDPTNRTRERRVQELLAETVLEIAARCSPPHSDYFDERLDVIYMVVTRAVCQDPDLFSRFANSALTPLSGKYNRKDRPNINTKVYGRVWCGCGKRRSSGATWHKSSTYPLDLVRARLSIATASIPINALPSATEGLGAALASTTAAATKTATTNTPRLVNAIHTSASAAASAVASNYKPSESTIWGIMREEGGVRGLYRGLVATAFGVAPYVEINFAAYELLRGIITPPGKPLVARKLMCGALAGSISQTLTYPFDVLRRKMQVTGMK</sequence>
<keyword evidence="2 6" id="KW-0812">Transmembrane</keyword>
<evidence type="ECO:0000256" key="2">
    <source>
        <dbReference type="ARBA" id="ARBA00022692"/>
    </source>
</evidence>
<evidence type="ECO:0000256" key="1">
    <source>
        <dbReference type="ARBA" id="ARBA00004141"/>
    </source>
</evidence>
<organism evidence="9 10">
    <name type="scientific">Paramarasmius palmivorus</name>
    <dbReference type="NCBI Taxonomy" id="297713"/>
    <lineage>
        <taxon>Eukaryota</taxon>
        <taxon>Fungi</taxon>
        <taxon>Dikarya</taxon>
        <taxon>Basidiomycota</taxon>
        <taxon>Agaricomycotina</taxon>
        <taxon>Agaricomycetes</taxon>
        <taxon>Agaricomycetidae</taxon>
        <taxon>Agaricales</taxon>
        <taxon>Marasmiineae</taxon>
        <taxon>Marasmiaceae</taxon>
        <taxon>Paramarasmius</taxon>
    </lineage>
</organism>
<dbReference type="PROSITE" id="PS50920">
    <property type="entry name" value="SOLCAR"/>
    <property type="match status" value="1"/>
</dbReference>
<keyword evidence="7" id="KW-0813">Transport</keyword>
<reference evidence="9 10" key="1">
    <citation type="submission" date="2024-01" db="EMBL/GenBank/DDBJ databases">
        <title>A draft genome for a cacao thread blight-causing isolate of Paramarasmius palmivorus.</title>
        <authorList>
            <person name="Baruah I.K."/>
            <person name="Bukari Y."/>
            <person name="Amoako-Attah I."/>
            <person name="Meinhardt L.W."/>
            <person name="Bailey B.A."/>
            <person name="Cohen S.P."/>
        </authorList>
    </citation>
    <scope>NUCLEOTIDE SEQUENCE [LARGE SCALE GENOMIC DNA]</scope>
    <source>
        <strain evidence="9 10">GH-12</strain>
    </source>
</reference>
<keyword evidence="10" id="KW-1185">Reference proteome</keyword>
<proteinExistence type="inferred from homology"/>
<dbReference type="Proteomes" id="UP001383192">
    <property type="component" value="Unassembled WGS sequence"/>
</dbReference>
<dbReference type="AlphaFoldDB" id="A0AAW0BDN4"/>
<keyword evidence="5 6" id="KW-0472">Membrane</keyword>
<evidence type="ECO:0000256" key="3">
    <source>
        <dbReference type="ARBA" id="ARBA00022737"/>
    </source>
</evidence>
<keyword evidence="4" id="KW-1133">Transmembrane helix</keyword>
<evidence type="ECO:0000256" key="7">
    <source>
        <dbReference type="RuleBase" id="RU000488"/>
    </source>
</evidence>
<dbReference type="GO" id="GO:0016020">
    <property type="term" value="C:membrane"/>
    <property type="evidence" value="ECO:0007669"/>
    <property type="project" value="UniProtKB-SubCell"/>
</dbReference>
<feature type="region of interest" description="Disordered" evidence="8">
    <location>
        <begin position="1"/>
        <end position="22"/>
    </location>
</feature>
<accession>A0AAW0BDN4</accession>
<gene>
    <name evidence="9" type="ORF">VNI00_016459</name>
</gene>
<comment type="caution">
    <text evidence="9">The sequence shown here is derived from an EMBL/GenBank/DDBJ whole genome shotgun (WGS) entry which is preliminary data.</text>
</comment>
<evidence type="ECO:0000256" key="5">
    <source>
        <dbReference type="ARBA" id="ARBA00023136"/>
    </source>
</evidence>